<dbReference type="Pfam" id="PF09345">
    <property type="entry name" value="SiaC"/>
    <property type="match status" value="1"/>
</dbReference>
<organism evidence="2 3">
    <name type="scientific">Roseivirga misakiensis</name>
    <dbReference type="NCBI Taxonomy" id="1563681"/>
    <lineage>
        <taxon>Bacteria</taxon>
        <taxon>Pseudomonadati</taxon>
        <taxon>Bacteroidota</taxon>
        <taxon>Cytophagia</taxon>
        <taxon>Cytophagales</taxon>
        <taxon>Roseivirgaceae</taxon>
        <taxon>Roseivirga</taxon>
    </lineage>
</organism>
<dbReference type="OrthoDB" id="5297629at2"/>
<protein>
    <recommendedName>
        <fullName evidence="1">SiaC family regulatory phosphoprotein domain-containing protein</fullName>
    </recommendedName>
</protein>
<sequence>MSELKSKMSDFELSRTSGSPGVMLKAEAGELKFTGYSIPRETDEFYAPIIQWIKRYTSSPAKETRLSMEMEYMDNSSRKVFTKIIELLKELGTNGDSKVSVVWFSKQGSDDMKSLGQKFQSETDLDFSYATLD</sequence>
<dbReference type="EMBL" id="MDGQ01000005">
    <property type="protein sequence ID" value="OEK04112.1"/>
    <property type="molecule type" value="Genomic_DNA"/>
</dbReference>
<evidence type="ECO:0000259" key="1">
    <source>
        <dbReference type="Pfam" id="PF09345"/>
    </source>
</evidence>
<dbReference type="AlphaFoldDB" id="A0A1E5SYC2"/>
<name>A0A1E5SYC2_9BACT</name>
<dbReference type="Proteomes" id="UP000095552">
    <property type="component" value="Unassembled WGS sequence"/>
</dbReference>
<dbReference type="InterPro" id="IPR018530">
    <property type="entry name" value="SiaC"/>
</dbReference>
<reference evidence="2 3" key="1">
    <citation type="submission" date="2016-08" db="EMBL/GenBank/DDBJ databases">
        <title>Draft genome of Fabibacter sp. strain SK-8.</title>
        <authorList>
            <person name="Wong S.-K."/>
            <person name="Hamasaki K."/>
            <person name="Yoshizawa S."/>
        </authorList>
    </citation>
    <scope>NUCLEOTIDE SEQUENCE [LARGE SCALE GENOMIC DNA]</scope>
    <source>
        <strain evidence="2 3">SK-8</strain>
    </source>
</reference>
<proteinExistence type="predicted"/>
<dbReference type="STRING" id="1563681.BFP71_11540"/>
<keyword evidence="3" id="KW-1185">Reference proteome</keyword>
<evidence type="ECO:0000313" key="2">
    <source>
        <dbReference type="EMBL" id="OEK04112.1"/>
    </source>
</evidence>
<dbReference type="RefSeq" id="WP_069835617.1">
    <property type="nucleotide sequence ID" value="NZ_MDGQ01000005.1"/>
</dbReference>
<gene>
    <name evidence="2" type="ORF">BFP71_11540</name>
</gene>
<comment type="caution">
    <text evidence="2">The sequence shown here is derived from an EMBL/GenBank/DDBJ whole genome shotgun (WGS) entry which is preliminary data.</text>
</comment>
<feature type="domain" description="SiaC family regulatory phosphoprotein" evidence="1">
    <location>
        <begin position="15"/>
        <end position="129"/>
    </location>
</feature>
<accession>A0A1E5SYC2</accession>
<evidence type="ECO:0000313" key="3">
    <source>
        <dbReference type="Proteomes" id="UP000095552"/>
    </source>
</evidence>